<evidence type="ECO:0000313" key="2">
    <source>
        <dbReference type="Proteomes" id="UP001313282"/>
    </source>
</evidence>
<accession>A0AAN8ML29</accession>
<sequence length="74" mass="8116">MDQYVGNPLVFLSGKALPLDQVFQTSAPTSWLADVLAVRDLDIFHIACLHGREDEGAGTVIRVGALWGWFQMGN</sequence>
<keyword evidence="2" id="KW-1185">Reference proteome</keyword>
<proteinExistence type="predicted"/>
<evidence type="ECO:0000313" key="1">
    <source>
        <dbReference type="EMBL" id="KAK6329915.1"/>
    </source>
</evidence>
<protein>
    <submittedName>
        <fullName evidence="1">Uncharacterized protein</fullName>
    </submittedName>
</protein>
<comment type="caution">
    <text evidence="1">The sequence shown here is derived from an EMBL/GenBank/DDBJ whole genome shotgun (WGS) entry which is preliminary data.</text>
</comment>
<dbReference type="Proteomes" id="UP001313282">
    <property type="component" value="Unassembled WGS sequence"/>
</dbReference>
<organism evidence="1 2">
    <name type="scientific">Orbilia javanica</name>
    <dbReference type="NCBI Taxonomy" id="47235"/>
    <lineage>
        <taxon>Eukaryota</taxon>
        <taxon>Fungi</taxon>
        <taxon>Dikarya</taxon>
        <taxon>Ascomycota</taxon>
        <taxon>Pezizomycotina</taxon>
        <taxon>Orbiliomycetes</taxon>
        <taxon>Orbiliales</taxon>
        <taxon>Orbiliaceae</taxon>
        <taxon>Orbilia</taxon>
    </lineage>
</organism>
<dbReference type="EMBL" id="JAVHNR010000012">
    <property type="protein sequence ID" value="KAK6329915.1"/>
    <property type="molecule type" value="Genomic_DNA"/>
</dbReference>
<dbReference type="AlphaFoldDB" id="A0AAN8ML29"/>
<reference evidence="1 2" key="1">
    <citation type="submission" date="2019-10" db="EMBL/GenBank/DDBJ databases">
        <authorList>
            <person name="Palmer J.M."/>
        </authorList>
    </citation>
    <scope>NUCLEOTIDE SEQUENCE [LARGE SCALE GENOMIC DNA]</scope>
    <source>
        <strain evidence="1 2">TWF718</strain>
    </source>
</reference>
<name>A0AAN8ML29_9PEZI</name>
<gene>
    <name evidence="1" type="ORF">TWF718_003342</name>
</gene>